<protein>
    <recommendedName>
        <fullName evidence="1">RNA polymerase alpha subunit C-terminal domain-containing protein</fullName>
    </recommendedName>
</protein>
<dbReference type="SUPFAM" id="SSF47789">
    <property type="entry name" value="C-terminal domain of RNA polymerase alpha subunit"/>
    <property type="match status" value="1"/>
</dbReference>
<evidence type="ECO:0000313" key="2">
    <source>
        <dbReference type="EMBL" id="TYL72058.1"/>
    </source>
</evidence>
<feature type="domain" description="RNA polymerase alpha subunit C-terminal" evidence="1">
    <location>
        <begin position="43"/>
        <end position="91"/>
    </location>
</feature>
<sequence>MTFITEVEEIMSQQTTEATTLASLAERAAADSAWWKAPDQRNALELPTRVLHVLDNAGITTIEQLKAAGPTRLRKLDGIGKLGFQQIVDLLRALDDENGE</sequence>
<comment type="caution">
    <text evidence="2">The sequence shown here is derived from an EMBL/GenBank/DDBJ whole genome shotgun (WGS) entry which is preliminary data.</text>
</comment>
<dbReference type="Proteomes" id="UP000324853">
    <property type="component" value="Unassembled WGS sequence"/>
</dbReference>
<accession>A0A5S4VYL3</accession>
<dbReference type="Pfam" id="PF03118">
    <property type="entry name" value="RNA_pol_A_CTD"/>
    <property type="match status" value="1"/>
</dbReference>
<organism evidence="2 3">
    <name type="scientific">Bradyrhizobium cytisi</name>
    <dbReference type="NCBI Taxonomy" id="515489"/>
    <lineage>
        <taxon>Bacteria</taxon>
        <taxon>Pseudomonadati</taxon>
        <taxon>Pseudomonadota</taxon>
        <taxon>Alphaproteobacteria</taxon>
        <taxon>Hyphomicrobiales</taxon>
        <taxon>Nitrobacteraceae</taxon>
        <taxon>Bradyrhizobium</taxon>
    </lineage>
</organism>
<dbReference type="OrthoDB" id="8258847at2"/>
<evidence type="ECO:0000259" key="1">
    <source>
        <dbReference type="Pfam" id="PF03118"/>
    </source>
</evidence>
<dbReference type="Gene3D" id="1.10.150.20">
    <property type="entry name" value="5' to 3' exonuclease, C-terminal subdomain"/>
    <property type="match status" value="1"/>
</dbReference>
<evidence type="ECO:0000313" key="3">
    <source>
        <dbReference type="Proteomes" id="UP000324853"/>
    </source>
</evidence>
<gene>
    <name evidence="2" type="ORF">FXB38_39210</name>
</gene>
<dbReference type="EMBL" id="VSSR01000090">
    <property type="protein sequence ID" value="TYL72058.1"/>
    <property type="molecule type" value="Genomic_DNA"/>
</dbReference>
<dbReference type="RefSeq" id="WP_148756257.1">
    <property type="nucleotide sequence ID" value="NZ_VSSR01000090.1"/>
</dbReference>
<dbReference type="GO" id="GO:0006351">
    <property type="term" value="P:DNA-templated transcription"/>
    <property type="evidence" value="ECO:0007669"/>
    <property type="project" value="InterPro"/>
</dbReference>
<reference evidence="2 3" key="1">
    <citation type="submission" date="2019-08" db="EMBL/GenBank/DDBJ databases">
        <title>Bradyrhizobium hipponensis sp. nov., a rhizobium isolated from a Lupinus angustifolius root nodule in Tunisia.</title>
        <authorList>
            <person name="Off K."/>
            <person name="Rejili M."/>
            <person name="Mars M."/>
            <person name="Brachmann A."/>
            <person name="Marin M."/>
        </authorList>
    </citation>
    <scope>NUCLEOTIDE SEQUENCE [LARGE SCALE GENOMIC DNA]</scope>
    <source>
        <strain evidence="2 3">CTAW11</strain>
    </source>
</reference>
<dbReference type="GO" id="GO:0003677">
    <property type="term" value="F:DNA binding"/>
    <property type="evidence" value="ECO:0007669"/>
    <property type="project" value="InterPro"/>
</dbReference>
<dbReference type="InterPro" id="IPR011260">
    <property type="entry name" value="RNAP_asu_C"/>
</dbReference>
<dbReference type="AlphaFoldDB" id="A0A5S4VYL3"/>
<keyword evidence="3" id="KW-1185">Reference proteome</keyword>
<name>A0A5S4VYL3_9BRAD</name>
<proteinExistence type="predicted"/>
<dbReference type="GO" id="GO:0003899">
    <property type="term" value="F:DNA-directed RNA polymerase activity"/>
    <property type="evidence" value="ECO:0007669"/>
    <property type="project" value="InterPro"/>
</dbReference>